<dbReference type="SUPFAM" id="SSF74650">
    <property type="entry name" value="Galactose mutarotase-like"/>
    <property type="match status" value="1"/>
</dbReference>
<sequence length="174" mass="19272">MAGSILRVAALLVAPLLVNAVKITETSSKLTFSNRHVSFDIRKSNGYIQNIIYQNTNLLGNVSGLAGQMYTDWTAGGFSLVPNSSHEIFNGSDWAGIVFTDNNTATGGFVQRSWFLRDDESGLHSFLRLAFFNETNPVQGVLGESRTMFRPHTDLWTHVVTNSEQYASHCLLIK</sequence>
<evidence type="ECO:0000313" key="3">
    <source>
        <dbReference type="Proteomes" id="UP000298061"/>
    </source>
</evidence>
<dbReference type="GO" id="GO:0030246">
    <property type="term" value="F:carbohydrate binding"/>
    <property type="evidence" value="ECO:0007669"/>
    <property type="project" value="InterPro"/>
</dbReference>
<dbReference type="GO" id="GO:0005975">
    <property type="term" value="P:carbohydrate metabolic process"/>
    <property type="evidence" value="ECO:0007669"/>
    <property type="project" value="InterPro"/>
</dbReference>
<name>A0A4Z0A6N3_9AGAM</name>
<keyword evidence="1" id="KW-0732">Signal</keyword>
<evidence type="ECO:0000256" key="1">
    <source>
        <dbReference type="SAM" id="SignalP"/>
    </source>
</evidence>
<organism evidence="2 3">
    <name type="scientific">Hericium alpestre</name>
    <dbReference type="NCBI Taxonomy" id="135208"/>
    <lineage>
        <taxon>Eukaryota</taxon>
        <taxon>Fungi</taxon>
        <taxon>Dikarya</taxon>
        <taxon>Basidiomycota</taxon>
        <taxon>Agaricomycotina</taxon>
        <taxon>Agaricomycetes</taxon>
        <taxon>Russulales</taxon>
        <taxon>Hericiaceae</taxon>
        <taxon>Hericium</taxon>
    </lineage>
</organism>
<comment type="caution">
    <text evidence="2">The sequence shown here is derived from an EMBL/GenBank/DDBJ whole genome shotgun (WGS) entry which is preliminary data.</text>
</comment>
<accession>A0A4Z0A6N3</accession>
<keyword evidence="3" id="KW-1185">Reference proteome</keyword>
<dbReference type="Proteomes" id="UP000298061">
    <property type="component" value="Unassembled WGS sequence"/>
</dbReference>
<dbReference type="GO" id="GO:0003824">
    <property type="term" value="F:catalytic activity"/>
    <property type="evidence" value="ECO:0007669"/>
    <property type="project" value="InterPro"/>
</dbReference>
<feature type="chain" id="PRO_5021374388" evidence="1">
    <location>
        <begin position="21"/>
        <end position="174"/>
    </location>
</feature>
<dbReference type="EMBL" id="SFCI01000225">
    <property type="protein sequence ID" value="TFY81318.1"/>
    <property type="molecule type" value="Genomic_DNA"/>
</dbReference>
<evidence type="ECO:0000313" key="2">
    <source>
        <dbReference type="EMBL" id="TFY81318.1"/>
    </source>
</evidence>
<protein>
    <submittedName>
        <fullName evidence="2">Uncharacterized protein</fullName>
    </submittedName>
</protein>
<dbReference type="InterPro" id="IPR011013">
    <property type="entry name" value="Gal_mutarotase_sf_dom"/>
</dbReference>
<dbReference type="AlphaFoldDB" id="A0A4Z0A6N3"/>
<proteinExistence type="predicted"/>
<gene>
    <name evidence="2" type="ORF">EWM64_g2698</name>
</gene>
<reference evidence="2 3" key="1">
    <citation type="submission" date="2019-02" db="EMBL/GenBank/DDBJ databases">
        <title>Genome sequencing of the rare red list fungi Hericium alpestre (H. flagellum).</title>
        <authorList>
            <person name="Buettner E."/>
            <person name="Kellner H."/>
        </authorList>
    </citation>
    <scope>NUCLEOTIDE SEQUENCE [LARGE SCALE GENOMIC DNA]</scope>
    <source>
        <strain evidence="2 3">DSM 108284</strain>
    </source>
</reference>
<dbReference type="STRING" id="135208.A0A4Z0A6N3"/>
<dbReference type="OrthoDB" id="2130367at2759"/>
<feature type="signal peptide" evidence="1">
    <location>
        <begin position="1"/>
        <end position="20"/>
    </location>
</feature>